<dbReference type="Proteomes" id="UP000596248">
    <property type="component" value="Chromosome"/>
</dbReference>
<proteinExistence type="predicted"/>
<organism evidence="3 4">
    <name type="scientific">Brevibacillus choshinensis</name>
    <dbReference type="NCBI Taxonomy" id="54911"/>
    <lineage>
        <taxon>Bacteria</taxon>
        <taxon>Bacillati</taxon>
        <taxon>Bacillota</taxon>
        <taxon>Bacilli</taxon>
        <taxon>Bacillales</taxon>
        <taxon>Paenibacillaceae</taxon>
        <taxon>Brevibacillus</taxon>
    </lineage>
</organism>
<feature type="domain" description="PepSY" evidence="2">
    <location>
        <begin position="43"/>
        <end position="89"/>
    </location>
</feature>
<reference evidence="3 4" key="1">
    <citation type="submission" date="2021-01" db="EMBL/GenBank/DDBJ databases">
        <title>Identification of strong promoters based on the transcriptome of Brevibacillus choshinensis.</title>
        <authorList>
            <person name="Yao D."/>
            <person name="Zhang K."/>
            <person name="Wu J."/>
        </authorList>
    </citation>
    <scope>NUCLEOTIDE SEQUENCE [LARGE SCALE GENOMIC DNA]</scope>
    <source>
        <strain evidence="3 4">HPD31-SP3</strain>
    </source>
</reference>
<evidence type="ECO:0000313" key="3">
    <source>
        <dbReference type="EMBL" id="QRG65575.1"/>
    </source>
</evidence>
<accession>A0ABX7FKQ0</accession>
<feature type="domain" description="PepSY" evidence="2">
    <location>
        <begin position="214"/>
        <end position="273"/>
    </location>
</feature>
<gene>
    <name evidence="3" type="ORF">JNE38_18390</name>
</gene>
<evidence type="ECO:0000313" key="4">
    <source>
        <dbReference type="Proteomes" id="UP000596248"/>
    </source>
</evidence>
<dbReference type="Pfam" id="PF03413">
    <property type="entry name" value="PepSY"/>
    <property type="match status" value="3"/>
</dbReference>
<feature type="compositionally biased region" description="Acidic residues" evidence="1">
    <location>
        <begin position="281"/>
        <end position="290"/>
    </location>
</feature>
<sequence>MNKKWLVTALATAVVAGGGIGGAALNNAFAEEKAASDLQHGIEVASKLLNGTVTGAELEHIPTYHLDAVDVAGKKYEVQVDAKKGKVLKAQADVDTETNDDMGETDQLEADDDQEAAISLEEAQKIASASFEGAIGKGDLGDLPVYRVEITAQNGQAYEVDVDVETDLIVNIGLAETDHDDEQVIKDDKATDSKDNDQEVDDNTERLQVVQAAKLTLQQAIDAAMKKQPGTLDSIELEDEDGTIVYTVAVFTDNKQEYEVKVDANSGAILKVEQDKQDDKGENEEQEDQD</sequence>
<protein>
    <submittedName>
        <fullName evidence="3">PepSY domain-containing protein</fullName>
    </submittedName>
</protein>
<dbReference type="RefSeq" id="WP_203255084.1">
    <property type="nucleotide sequence ID" value="NZ_CP069127.1"/>
</dbReference>
<name>A0ABX7FKQ0_BRECH</name>
<feature type="domain" description="PepSY" evidence="2">
    <location>
        <begin position="117"/>
        <end position="166"/>
    </location>
</feature>
<evidence type="ECO:0000259" key="2">
    <source>
        <dbReference type="Pfam" id="PF03413"/>
    </source>
</evidence>
<dbReference type="InterPro" id="IPR025711">
    <property type="entry name" value="PepSY"/>
</dbReference>
<keyword evidence="4" id="KW-1185">Reference proteome</keyword>
<evidence type="ECO:0000256" key="1">
    <source>
        <dbReference type="SAM" id="MobiDB-lite"/>
    </source>
</evidence>
<dbReference type="EMBL" id="CP069127">
    <property type="protein sequence ID" value="QRG65575.1"/>
    <property type="molecule type" value="Genomic_DNA"/>
</dbReference>
<feature type="region of interest" description="Disordered" evidence="1">
    <location>
        <begin position="271"/>
        <end position="290"/>
    </location>
</feature>
<dbReference type="Gene3D" id="3.10.450.40">
    <property type="match status" value="3"/>
</dbReference>